<dbReference type="InterPro" id="IPR050134">
    <property type="entry name" value="NAD-dep_sirtuin_deacylases"/>
</dbReference>
<evidence type="ECO:0000256" key="2">
    <source>
        <dbReference type="ARBA" id="ARBA00022679"/>
    </source>
</evidence>
<dbReference type="GO" id="GO:0005634">
    <property type="term" value="C:nucleus"/>
    <property type="evidence" value="ECO:0007669"/>
    <property type="project" value="TreeGrafter"/>
</dbReference>
<feature type="region of interest" description="Disordered" evidence="8">
    <location>
        <begin position="1"/>
        <end position="24"/>
    </location>
</feature>
<dbReference type="GO" id="GO:0003714">
    <property type="term" value="F:transcription corepressor activity"/>
    <property type="evidence" value="ECO:0007669"/>
    <property type="project" value="TreeGrafter"/>
</dbReference>
<evidence type="ECO:0000256" key="4">
    <source>
        <dbReference type="ARBA" id="ARBA00022833"/>
    </source>
</evidence>
<feature type="compositionally biased region" description="Basic and acidic residues" evidence="8">
    <location>
        <begin position="88"/>
        <end position="101"/>
    </location>
</feature>
<evidence type="ECO:0000259" key="9">
    <source>
        <dbReference type="PROSITE" id="PS50305"/>
    </source>
</evidence>
<evidence type="ECO:0000256" key="1">
    <source>
        <dbReference type="ARBA" id="ARBA00012928"/>
    </source>
</evidence>
<dbReference type="PROSITE" id="PS50305">
    <property type="entry name" value="SIRTUIN"/>
    <property type="match status" value="1"/>
</dbReference>
<comment type="similarity">
    <text evidence="6">Belongs to the sirtuin family. Class IV subfamily.</text>
</comment>
<dbReference type="GO" id="GO:0046872">
    <property type="term" value="F:metal ion binding"/>
    <property type="evidence" value="ECO:0007669"/>
    <property type="project" value="UniProtKB-KW"/>
</dbReference>
<feature type="region of interest" description="Disordered" evidence="8">
    <location>
        <begin position="57"/>
        <end position="118"/>
    </location>
</feature>
<dbReference type="EC" id="2.3.1.286" evidence="1"/>
<feature type="domain" description="Deacetylase sirtuin-type" evidence="9">
    <location>
        <begin position="20"/>
        <end position="244"/>
    </location>
</feature>
<evidence type="ECO:0000256" key="3">
    <source>
        <dbReference type="ARBA" id="ARBA00022723"/>
    </source>
</evidence>
<dbReference type="AlphaFoldDB" id="A0A7S3DI96"/>
<reference evidence="10" key="1">
    <citation type="submission" date="2021-01" db="EMBL/GenBank/DDBJ databases">
        <authorList>
            <person name="Corre E."/>
            <person name="Pelletier E."/>
            <person name="Niang G."/>
            <person name="Scheremetjew M."/>
            <person name="Finn R."/>
            <person name="Kale V."/>
            <person name="Holt S."/>
            <person name="Cochrane G."/>
            <person name="Meng A."/>
            <person name="Brown T."/>
            <person name="Cohen L."/>
        </authorList>
    </citation>
    <scope>NUCLEOTIDE SEQUENCE</scope>
    <source>
        <strain evidence="10">NIES-2562</strain>
    </source>
</reference>
<dbReference type="InterPro" id="IPR026590">
    <property type="entry name" value="Ssirtuin_cat_dom"/>
</dbReference>
<accession>A0A7S3DI96</accession>
<dbReference type="GO" id="GO:0070403">
    <property type="term" value="F:NAD+ binding"/>
    <property type="evidence" value="ECO:0007669"/>
    <property type="project" value="InterPro"/>
</dbReference>
<dbReference type="Pfam" id="PF02146">
    <property type="entry name" value="SIR2"/>
    <property type="match status" value="2"/>
</dbReference>
<protein>
    <recommendedName>
        <fullName evidence="1">protein acetyllysine N-acetyltransferase</fullName>
        <ecNumber evidence="1">2.3.1.286</ecNumber>
    </recommendedName>
</protein>
<comment type="caution">
    <text evidence="7">Lacks conserved residue(s) required for the propagation of feature annotation.</text>
</comment>
<name>A0A7S3DI96_9EUKA</name>
<dbReference type="GO" id="GO:0017136">
    <property type="term" value="F:histone deacetylase activity, NAD-dependent"/>
    <property type="evidence" value="ECO:0007669"/>
    <property type="project" value="TreeGrafter"/>
</dbReference>
<evidence type="ECO:0000256" key="7">
    <source>
        <dbReference type="PROSITE-ProRule" id="PRU00236"/>
    </source>
</evidence>
<keyword evidence="4" id="KW-0862">Zinc</keyword>
<dbReference type="SUPFAM" id="SSF52467">
    <property type="entry name" value="DHS-like NAD/FAD-binding domain"/>
    <property type="match status" value="1"/>
</dbReference>
<dbReference type="PANTHER" id="PTHR11085">
    <property type="entry name" value="NAD-DEPENDENT PROTEIN DEACYLASE SIRTUIN-5, MITOCHONDRIAL-RELATED"/>
    <property type="match status" value="1"/>
</dbReference>
<sequence length="244" mass="26342">MASYAARLSPYDARGKTGAPELTDPTVKALAECKRLAGLLASAKKVVAFTGAGISTSAGIPDFRGPKGVWTIEDKKKKGNAQKRKGGKREGVSKKKKRDGDCSESQQGDSPIVEPTYTTKVERVSEEEVKVDVQHEVESGEKHAETIVDSTAGPLTSKGEDSFLSAMPTFTHHFIAHLYSRGCLSACISQNVDGLHLRSGIHMGIVFELHGNLFLEVCKSCGKRILRDFDVGTISFAETGRKCE</sequence>
<evidence type="ECO:0000256" key="5">
    <source>
        <dbReference type="ARBA" id="ARBA00023027"/>
    </source>
</evidence>
<dbReference type="EMBL" id="HBIB01032259">
    <property type="protein sequence ID" value="CAE0258608.1"/>
    <property type="molecule type" value="Transcribed_RNA"/>
</dbReference>
<dbReference type="InterPro" id="IPR029035">
    <property type="entry name" value="DHS-like_NAD/FAD-binding_dom"/>
</dbReference>
<dbReference type="Gene3D" id="3.40.50.1220">
    <property type="entry name" value="TPP-binding domain"/>
    <property type="match status" value="1"/>
</dbReference>
<evidence type="ECO:0000313" key="10">
    <source>
        <dbReference type="EMBL" id="CAE0258608.1"/>
    </source>
</evidence>
<keyword evidence="5" id="KW-0520">NAD</keyword>
<evidence type="ECO:0000256" key="6">
    <source>
        <dbReference type="ARBA" id="ARBA00038170"/>
    </source>
</evidence>
<dbReference type="PANTHER" id="PTHR11085:SF12">
    <property type="entry name" value="NAD-DEPENDENT PROTEIN DEACYLASE SIRTUIN-6"/>
    <property type="match status" value="1"/>
</dbReference>
<keyword evidence="3" id="KW-0479">Metal-binding</keyword>
<organism evidence="10">
    <name type="scientific">Palpitomonas bilix</name>
    <dbReference type="NCBI Taxonomy" id="652834"/>
    <lineage>
        <taxon>Eukaryota</taxon>
        <taxon>Eukaryota incertae sedis</taxon>
    </lineage>
</organism>
<proteinExistence type="inferred from homology"/>
<evidence type="ECO:0000256" key="8">
    <source>
        <dbReference type="SAM" id="MobiDB-lite"/>
    </source>
</evidence>
<dbReference type="GO" id="GO:0000122">
    <property type="term" value="P:negative regulation of transcription by RNA polymerase II"/>
    <property type="evidence" value="ECO:0007669"/>
    <property type="project" value="TreeGrafter"/>
</dbReference>
<gene>
    <name evidence="10" type="ORF">PBIL07802_LOCUS20871</name>
</gene>
<feature type="compositionally biased region" description="Basic residues" evidence="8">
    <location>
        <begin position="77"/>
        <end position="87"/>
    </location>
</feature>
<keyword evidence="2" id="KW-0808">Transferase</keyword>
<dbReference type="InterPro" id="IPR003000">
    <property type="entry name" value="Sirtuin"/>
</dbReference>